<comment type="caution">
    <text evidence="1">The sequence shown here is derived from an EMBL/GenBank/DDBJ whole genome shotgun (WGS) entry which is preliminary data.</text>
</comment>
<keyword evidence="2" id="KW-1185">Reference proteome</keyword>
<dbReference type="EMBL" id="JAXCGZ010019535">
    <property type="protein sequence ID" value="KAK7066011.1"/>
    <property type="molecule type" value="Genomic_DNA"/>
</dbReference>
<dbReference type="Proteomes" id="UP001381693">
    <property type="component" value="Unassembled WGS sequence"/>
</dbReference>
<evidence type="ECO:0000313" key="1">
    <source>
        <dbReference type="EMBL" id="KAK7066011.1"/>
    </source>
</evidence>
<accession>A0AAN8WLC2</accession>
<feature type="non-terminal residue" evidence="1">
    <location>
        <position position="55"/>
    </location>
</feature>
<dbReference type="AlphaFoldDB" id="A0AAN8WLC2"/>
<proteinExistence type="predicted"/>
<protein>
    <submittedName>
        <fullName evidence="1">Uncharacterized protein</fullName>
    </submittedName>
</protein>
<name>A0AAN8WLC2_HALRR</name>
<feature type="non-terminal residue" evidence="1">
    <location>
        <position position="1"/>
    </location>
</feature>
<evidence type="ECO:0000313" key="2">
    <source>
        <dbReference type="Proteomes" id="UP001381693"/>
    </source>
</evidence>
<reference evidence="1 2" key="1">
    <citation type="submission" date="2023-11" db="EMBL/GenBank/DDBJ databases">
        <title>Halocaridina rubra genome assembly.</title>
        <authorList>
            <person name="Smith C."/>
        </authorList>
    </citation>
    <scope>NUCLEOTIDE SEQUENCE [LARGE SCALE GENOMIC DNA]</scope>
    <source>
        <strain evidence="1">EP-1</strain>
        <tissue evidence="1">Whole</tissue>
    </source>
</reference>
<organism evidence="1 2">
    <name type="scientific">Halocaridina rubra</name>
    <name type="common">Hawaiian red shrimp</name>
    <dbReference type="NCBI Taxonomy" id="373956"/>
    <lineage>
        <taxon>Eukaryota</taxon>
        <taxon>Metazoa</taxon>
        <taxon>Ecdysozoa</taxon>
        <taxon>Arthropoda</taxon>
        <taxon>Crustacea</taxon>
        <taxon>Multicrustacea</taxon>
        <taxon>Malacostraca</taxon>
        <taxon>Eumalacostraca</taxon>
        <taxon>Eucarida</taxon>
        <taxon>Decapoda</taxon>
        <taxon>Pleocyemata</taxon>
        <taxon>Caridea</taxon>
        <taxon>Atyoidea</taxon>
        <taxon>Atyidae</taxon>
        <taxon>Halocaridina</taxon>
    </lineage>
</organism>
<sequence>SPSHIQHWSEASLGQPVQSWPNLKHHLNSHKDLSCSCTPGGTQGFCQGIRPTPRV</sequence>
<gene>
    <name evidence="1" type="ORF">SK128_002649</name>
</gene>